<dbReference type="AlphaFoldDB" id="A0A2D6LPH1"/>
<reference evidence="2" key="1">
    <citation type="submission" date="2017-09" db="EMBL/GenBank/DDBJ databases">
        <title>The Reconstruction of 2,631 Draft Metagenome-Assembled Genomes from the Global Oceans.</title>
        <authorList>
            <person name="Tully B.J."/>
            <person name="Graham E.D."/>
            <person name="Heidelberg J.F."/>
        </authorList>
    </citation>
    <scope>NUCLEOTIDE SEQUENCE [LARGE SCALE GENOMIC DNA]</scope>
</reference>
<organism evidence="1 2">
    <name type="scientific">Candidatus Iainarchaeum sp</name>
    <dbReference type="NCBI Taxonomy" id="3101447"/>
    <lineage>
        <taxon>Archaea</taxon>
        <taxon>Candidatus Iainarchaeota</taxon>
        <taxon>Candidatus Iainarchaeia</taxon>
        <taxon>Candidatus Iainarchaeales</taxon>
        <taxon>Candidatus Iainarchaeaceae</taxon>
        <taxon>Candidatus Iainarchaeum</taxon>
    </lineage>
</organism>
<evidence type="ECO:0008006" key="3">
    <source>
        <dbReference type="Google" id="ProtNLM"/>
    </source>
</evidence>
<name>A0A2D6LPH1_9ARCH</name>
<proteinExistence type="predicted"/>
<sequence length="422" mass="48968">MKEVVIPYTPRTLQNFLHKKCDKNRFNVIIVHRRGGKTVFSINHLIKAALTNKRPYPRYAFISPYRLQGKATAWDYLKQYTATIPGVKANESELRVDFSINNSRIQIIGAENSSAIRGQYFDGIIVDETQNVAPDLFDTILRPCLSDRNGFAIFIGTPRGRNYFYQLHQLAKQMEGWYTCIFKASETKIIEDKELKDAKNVMSPEAYAQEMECSFQAGISGSYYGSIMEELDKKGRIKNFDIDNEIETETWWDLGINDSTVIIFVQRLKDEIRIIDCYENSGEGLEHYLGVIDSKPYIYSKHIAPHDIRVRELGTNKSRWETSKEMGLEFDIAPKLSIEDGIEQVRQILPKCWFHKQNCNKLVEALKSYCKRWDDKNNCFRNRPLHNWASHFADGMRYGAIVEPVQRSDWKKPIKVNTAYIV</sequence>
<comment type="caution">
    <text evidence="1">The sequence shown here is derived from an EMBL/GenBank/DDBJ whole genome shotgun (WGS) entry which is preliminary data.</text>
</comment>
<protein>
    <recommendedName>
        <fullName evidence="3">Terminase</fullName>
    </recommendedName>
</protein>
<dbReference type="EMBL" id="NZBD01000006">
    <property type="protein sequence ID" value="MAG18089.1"/>
    <property type="molecule type" value="Genomic_DNA"/>
</dbReference>
<evidence type="ECO:0000313" key="2">
    <source>
        <dbReference type="Proteomes" id="UP000226712"/>
    </source>
</evidence>
<dbReference type="Gene3D" id="3.30.420.280">
    <property type="match status" value="1"/>
</dbReference>
<evidence type="ECO:0000313" key="1">
    <source>
        <dbReference type="EMBL" id="MAG18089.1"/>
    </source>
</evidence>
<accession>A0A2D6LPH1</accession>
<dbReference type="Gene3D" id="3.40.50.300">
    <property type="entry name" value="P-loop containing nucleotide triphosphate hydrolases"/>
    <property type="match status" value="1"/>
</dbReference>
<dbReference type="Proteomes" id="UP000226712">
    <property type="component" value="Unassembled WGS sequence"/>
</dbReference>
<gene>
    <name evidence="1" type="ORF">CL944_01290</name>
</gene>
<dbReference type="InterPro" id="IPR027417">
    <property type="entry name" value="P-loop_NTPase"/>
</dbReference>